<reference evidence="1 2" key="1">
    <citation type="submission" date="2016-08" db="EMBL/GenBank/DDBJ databases">
        <authorList>
            <person name="Seilhamer J.J."/>
        </authorList>
    </citation>
    <scope>NUCLEOTIDE SEQUENCE [LARGE SCALE GENOMIC DNA]</scope>
    <source>
        <strain evidence="1 2">CFBP7245</strain>
    </source>
</reference>
<dbReference type="Proteomes" id="UP000238908">
    <property type="component" value="Unassembled WGS sequence"/>
</dbReference>
<accession>A0A2S7BWJ6</accession>
<dbReference type="EMBL" id="MDEE01000064">
    <property type="protein sequence ID" value="PPU49949.1"/>
    <property type="molecule type" value="Genomic_DNA"/>
</dbReference>
<comment type="caution">
    <text evidence="1">The sequence shown here is derived from an EMBL/GenBank/DDBJ whole genome shotgun (WGS) entry which is preliminary data.</text>
</comment>
<gene>
    <name evidence="1" type="ORF">XdyCFBP7245_22035</name>
</gene>
<organism evidence="1 2">
    <name type="scientific">Xanthomonas dyei</name>
    <dbReference type="NCBI Taxonomy" id="743699"/>
    <lineage>
        <taxon>Bacteria</taxon>
        <taxon>Pseudomonadati</taxon>
        <taxon>Pseudomonadota</taxon>
        <taxon>Gammaproteobacteria</taxon>
        <taxon>Lysobacterales</taxon>
        <taxon>Lysobacteraceae</taxon>
        <taxon>Xanthomonas</taxon>
    </lineage>
</organism>
<name>A0A2S7BWJ6_9XANT</name>
<evidence type="ECO:0000313" key="2">
    <source>
        <dbReference type="Proteomes" id="UP000238908"/>
    </source>
</evidence>
<protein>
    <submittedName>
        <fullName evidence="1">Uncharacterized protein</fullName>
    </submittedName>
</protein>
<sequence length="65" mass="7421">MNLDRAFAELRHGIELIEHDMADDAKRKHLASLLDQAFAAYKAGDELRGAHLVQDFQNLIFKLND</sequence>
<dbReference type="AlphaFoldDB" id="A0A2S7BWJ6"/>
<proteinExistence type="predicted"/>
<evidence type="ECO:0000313" key="1">
    <source>
        <dbReference type="EMBL" id="PPU49949.1"/>
    </source>
</evidence>